<keyword evidence="4 10" id="KW-1003">Cell membrane</keyword>
<evidence type="ECO:0000256" key="6">
    <source>
        <dbReference type="ARBA" id="ARBA00022927"/>
    </source>
</evidence>
<evidence type="ECO:0000256" key="2">
    <source>
        <dbReference type="ARBA" id="ARBA00008445"/>
    </source>
</evidence>
<evidence type="ECO:0000256" key="1">
    <source>
        <dbReference type="ARBA" id="ARBA00004651"/>
    </source>
</evidence>
<dbReference type="KEGG" id="pbas:SMSP2_00496"/>
<comment type="subcellular location">
    <subcellularLocation>
        <location evidence="1 10">Cell membrane</location>
        <topology evidence="1 10">Multi-pass membrane protein</topology>
    </subcellularLocation>
</comment>
<keyword evidence="6 10" id="KW-0653">Protein transport</keyword>
<dbReference type="AlphaFoldDB" id="A0A1Q2MBV5"/>
<dbReference type="GO" id="GO:0009306">
    <property type="term" value="P:protein secretion"/>
    <property type="evidence" value="ECO:0007669"/>
    <property type="project" value="UniProtKB-UniRule"/>
</dbReference>
<feature type="transmembrane region" description="Helical" evidence="10">
    <location>
        <begin position="57"/>
        <end position="80"/>
    </location>
</feature>
<evidence type="ECO:0000256" key="3">
    <source>
        <dbReference type="ARBA" id="ARBA00022448"/>
    </source>
</evidence>
<dbReference type="Pfam" id="PF03840">
    <property type="entry name" value="SecG"/>
    <property type="match status" value="1"/>
</dbReference>
<name>A0A1Q2MBV5_9BACT</name>
<feature type="transmembrane region" description="Helical" evidence="10">
    <location>
        <begin position="6"/>
        <end position="28"/>
    </location>
</feature>
<evidence type="ECO:0000256" key="10">
    <source>
        <dbReference type="RuleBase" id="RU365087"/>
    </source>
</evidence>
<dbReference type="PANTHER" id="PTHR34182:SF1">
    <property type="entry name" value="PROTEIN-EXPORT MEMBRANE PROTEIN SECG"/>
    <property type="match status" value="1"/>
</dbReference>
<sequence length="158" mass="15998">MLLANLSIFWTLVGILWLVISVVLALIILIQKGRGGGLSGAFGGIGAGVLGTKTGDFLTWITVIFVAMFLLLGIGLAKFYKPKGIEELKSVVVEDATGAAGLGEEAAETAGETGEEAAEASETAQNAAEAASGQADAGVDEAQEAAESAEKAAEAQTE</sequence>
<evidence type="ECO:0000256" key="11">
    <source>
        <dbReference type="SAM" id="MobiDB-lite"/>
    </source>
</evidence>
<dbReference type="RefSeq" id="WP_146682441.1">
    <property type="nucleotide sequence ID" value="NZ_CP019646.1"/>
</dbReference>
<keyword evidence="13" id="KW-1185">Reference proteome</keyword>
<dbReference type="NCBIfam" id="TIGR00810">
    <property type="entry name" value="secG"/>
    <property type="match status" value="1"/>
</dbReference>
<feature type="region of interest" description="Disordered" evidence="11">
    <location>
        <begin position="103"/>
        <end position="158"/>
    </location>
</feature>
<dbReference type="GO" id="GO:0043952">
    <property type="term" value="P:protein transport by the Sec complex"/>
    <property type="evidence" value="ECO:0007669"/>
    <property type="project" value="TreeGrafter"/>
</dbReference>
<dbReference type="GO" id="GO:0065002">
    <property type="term" value="P:intracellular protein transmembrane transport"/>
    <property type="evidence" value="ECO:0007669"/>
    <property type="project" value="TreeGrafter"/>
</dbReference>
<gene>
    <name evidence="12" type="ORF">SMSP2_00496</name>
</gene>
<dbReference type="OrthoDB" id="10020435at2"/>
<evidence type="ECO:0000313" key="13">
    <source>
        <dbReference type="Proteomes" id="UP000188181"/>
    </source>
</evidence>
<comment type="similarity">
    <text evidence="2 10">Belongs to the SecG family.</text>
</comment>
<protein>
    <recommendedName>
        <fullName evidence="10">Protein-export membrane protein SecG</fullName>
    </recommendedName>
</protein>
<dbReference type="PANTHER" id="PTHR34182">
    <property type="entry name" value="PROTEIN-EXPORT MEMBRANE PROTEIN SECG"/>
    <property type="match status" value="1"/>
</dbReference>
<dbReference type="GO" id="GO:0005886">
    <property type="term" value="C:plasma membrane"/>
    <property type="evidence" value="ECO:0007669"/>
    <property type="project" value="UniProtKB-SubCell"/>
</dbReference>
<evidence type="ECO:0000256" key="7">
    <source>
        <dbReference type="ARBA" id="ARBA00022989"/>
    </source>
</evidence>
<dbReference type="EMBL" id="CP019646">
    <property type="protein sequence ID" value="AQQ70154.1"/>
    <property type="molecule type" value="Genomic_DNA"/>
</dbReference>
<evidence type="ECO:0000256" key="8">
    <source>
        <dbReference type="ARBA" id="ARBA00023010"/>
    </source>
</evidence>
<reference evidence="13" key="1">
    <citation type="submission" date="2017-02" db="EMBL/GenBank/DDBJ databases">
        <title>Comparative genomics and description of representatives of a novel lineage of planctomycetes thriving in anoxic sediments.</title>
        <authorList>
            <person name="Spring S."/>
            <person name="Bunk B."/>
            <person name="Sproer C."/>
        </authorList>
    </citation>
    <scope>NUCLEOTIDE SEQUENCE [LARGE SCALE GENOMIC DNA]</scope>
    <source>
        <strain evidence="13">SM-Chi-D1</strain>
    </source>
</reference>
<dbReference type="InterPro" id="IPR004692">
    <property type="entry name" value="SecG"/>
</dbReference>
<feature type="compositionally biased region" description="Low complexity" evidence="11">
    <location>
        <begin position="103"/>
        <end position="112"/>
    </location>
</feature>
<dbReference type="GO" id="GO:0015450">
    <property type="term" value="F:protein-transporting ATPase activity"/>
    <property type="evidence" value="ECO:0007669"/>
    <property type="project" value="UniProtKB-UniRule"/>
</dbReference>
<comment type="function">
    <text evidence="10">Involved in protein export. Participates in an early event of protein translocation.</text>
</comment>
<evidence type="ECO:0000313" key="12">
    <source>
        <dbReference type="EMBL" id="AQQ70154.1"/>
    </source>
</evidence>
<accession>A0A1Q2MBV5</accession>
<keyword evidence="5 10" id="KW-0812">Transmembrane</keyword>
<evidence type="ECO:0000256" key="5">
    <source>
        <dbReference type="ARBA" id="ARBA00022692"/>
    </source>
</evidence>
<dbReference type="Proteomes" id="UP000188181">
    <property type="component" value="Chromosome"/>
</dbReference>
<keyword evidence="3 10" id="KW-0813">Transport</keyword>
<proteinExistence type="inferred from homology"/>
<evidence type="ECO:0000256" key="9">
    <source>
        <dbReference type="ARBA" id="ARBA00023136"/>
    </source>
</evidence>
<keyword evidence="8 10" id="KW-0811">Translocation</keyword>
<feature type="compositionally biased region" description="Low complexity" evidence="11">
    <location>
        <begin position="120"/>
        <end position="137"/>
    </location>
</feature>
<keyword evidence="7 10" id="KW-1133">Transmembrane helix</keyword>
<evidence type="ECO:0000256" key="4">
    <source>
        <dbReference type="ARBA" id="ARBA00022475"/>
    </source>
</evidence>
<organism evidence="12 13">
    <name type="scientific">Limihaloglobus sulfuriphilus</name>
    <dbReference type="NCBI Taxonomy" id="1851148"/>
    <lineage>
        <taxon>Bacteria</taxon>
        <taxon>Pseudomonadati</taxon>
        <taxon>Planctomycetota</taxon>
        <taxon>Phycisphaerae</taxon>
        <taxon>Sedimentisphaerales</taxon>
        <taxon>Sedimentisphaeraceae</taxon>
        <taxon>Limihaloglobus</taxon>
    </lineage>
</organism>
<dbReference type="STRING" id="1851148.SMSP2_00496"/>
<keyword evidence="9 10" id="KW-0472">Membrane</keyword>
<feature type="compositionally biased region" description="Basic and acidic residues" evidence="11">
    <location>
        <begin position="148"/>
        <end position="158"/>
    </location>
</feature>